<sequence>MAPPGDPYRHFDQDRKTAGKPGRPEEAIADWLKAPGRDVSVRSVDARNAGIQGPGWTIPDGVIDAAGVTVEFKTIETPSIRAIRDSVAQLGRQSPYGVLDLRKAVGVSRDLARSALVREVGTSGLRLAQIVVVLGDDEHLEWRNE</sequence>
<dbReference type="EMBL" id="LZKG01000155">
    <property type="protein sequence ID" value="OBI25262.1"/>
    <property type="molecule type" value="Genomic_DNA"/>
</dbReference>
<gene>
    <name evidence="2" type="ORF">A5710_09720</name>
</gene>
<protein>
    <recommendedName>
        <fullName evidence="4">tRNA nuclease CdiA C-terminal domain-containing protein</fullName>
    </recommendedName>
</protein>
<proteinExistence type="predicted"/>
<reference evidence="3" key="1">
    <citation type="submission" date="2016-06" db="EMBL/GenBank/DDBJ databases">
        <authorList>
            <person name="Sutton G."/>
            <person name="Brinkac L."/>
            <person name="Sanka R."/>
            <person name="Adams M."/>
            <person name="Lau E."/>
            <person name="Sam S."/>
            <person name="Sreng N."/>
            <person name="Him V."/>
            <person name="Kerleguer A."/>
            <person name="Cheng S."/>
        </authorList>
    </citation>
    <scope>NUCLEOTIDE SEQUENCE [LARGE SCALE GENOMIC DNA]</scope>
    <source>
        <strain evidence="3">E1876</strain>
    </source>
</reference>
<evidence type="ECO:0008006" key="4">
    <source>
        <dbReference type="Google" id="ProtNLM"/>
    </source>
</evidence>
<feature type="compositionally biased region" description="Basic and acidic residues" evidence="1">
    <location>
        <begin position="7"/>
        <end position="24"/>
    </location>
</feature>
<dbReference type="AlphaFoldDB" id="A0A1A2XJL7"/>
<evidence type="ECO:0000256" key="1">
    <source>
        <dbReference type="SAM" id="MobiDB-lite"/>
    </source>
</evidence>
<evidence type="ECO:0000313" key="3">
    <source>
        <dbReference type="Proteomes" id="UP000093943"/>
    </source>
</evidence>
<accession>A0A1A2XJL7</accession>
<evidence type="ECO:0000313" key="2">
    <source>
        <dbReference type="EMBL" id="OBI25262.1"/>
    </source>
</evidence>
<organism evidence="2 3">
    <name type="scientific">Mycolicibacter sinensis (strain JDM601)</name>
    <name type="common">Mycobacterium sinense</name>
    <dbReference type="NCBI Taxonomy" id="875328"/>
    <lineage>
        <taxon>Bacteria</taxon>
        <taxon>Bacillati</taxon>
        <taxon>Actinomycetota</taxon>
        <taxon>Actinomycetes</taxon>
        <taxon>Mycobacteriales</taxon>
        <taxon>Mycobacteriaceae</taxon>
        <taxon>Mycolicibacter</taxon>
    </lineage>
</organism>
<dbReference type="Proteomes" id="UP000093943">
    <property type="component" value="Unassembled WGS sequence"/>
</dbReference>
<feature type="region of interest" description="Disordered" evidence="1">
    <location>
        <begin position="1"/>
        <end position="24"/>
    </location>
</feature>
<comment type="caution">
    <text evidence="2">The sequence shown here is derived from an EMBL/GenBank/DDBJ whole genome shotgun (WGS) entry which is preliminary data.</text>
</comment>
<name>A0A1A2XJL7_MYCSD</name>
<dbReference type="RefSeq" id="WP_064920233.1">
    <property type="nucleotide sequence ID" value="NZ_LZJK01000023.1"/>
</dbReference>